<evidence type="ECO:0000256" key="3">
    <source>
        <dbReference type="ARBA" id="ARBA00022833"/>
    </source>
</evidence>
<evidence type="ECO:0000313" key="4">
    <source>
        <dbReference type="EMBL" id="CAB3991738.1"/>
    </source>
</evidence>
<protein>
    <submittedName>
        <fullName evidence="4">ZZ-type zinc finger-containing 3 isoform X1</fullName>
    </submittedName>
</protein>
<dbReference type="Gene3D" id="1.10.10.60">
    <property type="entry name" value="Homeodomain-like"/>
    <property type="match status" value="1"/>
</dbReference>
<dbReference type="InterPro" id="IPR037830">
    <property type="entry name" value="ZZZ3"/>
</dbReference>
<accession>A0A6S7GIH8</accession>
<dbReference type="AlphaFoldDB" id="A0A6S7GIH8"/>
<dbReference type="OrthoDB" id="20473at2759"/>
<dbReference type="SUPFAM" id="SSF46689">
    <property type="entry name" value="Homeodomain-like"/>
    <property type="match status" value="1"/>
</dbReference>
<dbReference type="SMART" id="SM00717">
    <property type="entry name" value="SANT"/>
    <property type="match status" value="1"/>
</dbReference>
<dbReference type="SMART" id="SM00291">
    <property type="entry name" value="ZnF_ZZ"/>
    <property type="match status" value="1"/>
</dbReference>
<dbReference type="InterPro" id="IPR043145">
    <property type="entry name" value="Znf_ZZ_sf"/>
</dbReference>
<dbReference type="PROSITE" id="PS50135">
    <property type="entry name" value="ZF_ZZ_2"/>
    <property type="match status" value="1"/>
</dbReference>
<evidence type="ECO:0000256" key="1">
    <source>
        <dbReference type="ARBA" id="ARBA00022723"/>
    </source>
</evidence>
<comment type="caution">
    <text evidence="4">The sequence shown here is derived from an EMBL/GenBank/DDBJ whole genome shotgun (WGS) entry which is preliminary data.</text>
</comment>
<dbReference type="CDD" id="cd00167">
    <property type="entry name" value="SANT"/>
    <property type="match status" value="1"/>
</dbReference>
<organism evidence="4 5">
    <name type="scientific">Paramuricea clavata</name>
    <name type="common">Red gorgonian</name>
    <name type="synonym">Violescent sea-whip</name>
    <dbReference type="NCBI Taxonomy" id="317549"/>
    <lineage>
        <taxon>Eukaryota</taxon>
        <taxon>Metazoa</taxon>
        <taxon>Cnidaria</taxon>
        <taxon>Anthozoa</taxon>
        <taxon>Octocorallia</taxon>
        <taxon>Malacalcyonacea</taxon>
        <taxon>Plexauridae</taxon>
        <taxon>Paramuricea</taxon>
    </lineage>
</organism>
<dbReference type="PANTHER" id="PTHR22705">
    <property type="entry name" value="ZINC FINGER, ZZ DOMAIN CONTAINING 3"/>
    <property type="match status" value="1"/>
</dbReference>
<evidence type="ECO:0000313" key="5">
    <source>
        <dbReference type="Proteomes" id="UP001152795"/>
    </source>
</evidence>
<dbReference type="Pfam" id="PF00249">
    <property type="entry name" value="Myb_DNA-binding"/>
    <property type="match status" value="1"/>
</dbReference>
<dbReference type="InterPro" id="IPR009057">
    <property type="entry name" value="Homeodomain-like_sf"/>
</dbReference>
<dbReference type="PROSITE" id="PS51294">
    <property type="entry name" value="HTH_MYB"/>
    <property type="match status" value="1"/>
</dbReference>
<dbReference type="Gene3D" id="3.30.60.90">
    <property type="match status" value="1"/>
</dbReference>
<keyword evidence="3" id="KW-0862">Zinc</keyword>
<evidence type="ECO:0000256" key="2">
    <source>
        <dbReference type="ARBA" id="ARBA00022771"/>
    </source>
</evidence>
<proteinExistence type="predicted"/>
<dbReference type="SUPFAM" id="SSF57850">
    <property type="entry name" value="RING/U-box"/>
    <property type="match status" value="1"/>
</dbReference>
<dbReference type="PROSITE" id="PS50090">
    <property type="entry name" value="MYB_LIKE"/>
    <property type="match status" value="1"/>
</dbReference>
<dbReference type="Proteomes" id="UP001152795">
    <property type="component" value="Unassembled WGS sequence"/>
</dbReference>
<dbReference type="InterPro" id="IPR017930">
    <property type="entry name" value="Myb_dom"/>
</dbReference>
<dbReference type="GO" id="GO:0008270">
    <property type="term" value="F:zinc ion binding"/>
    <property type="evidence" value="ECO:0007669"/>
    <property type="project" value="UniProtKB-KW"/>
</dbReference>
<dbReference type="InterPro" id="IPR000433">
    <property type="entry name" value="Znf_ZZ"/>
</dbReference>
<keyword evidence="5" id="KW-1185">Reference proteome</keyword>
<dbReference type="GO" id="GO:0070461">
    <property type="term" value="C:SAGA-type complex"/>
    <property type="evidence" value="ECO:0007669"/>
    <property type="project" value="UniProtKB-ARBA"/>
</dbReference>
<dbReference type="InterPro" id="IPR001005">
    <property type="entry name" value="SANT/Myb"/>
</dbReference>
<reference evidence="4" key="1">
    <citation type="submission" date="2020-04" db="EMBL/GenBank/DDBJ databases">
        <authorList>
            <person name="Alioto T."/>
            <person name="Alioto T."/>
            <person name="Gomez Garrido J."/>
        </authorList>
    </citation>
    <scope>NUCLEOTIDE SEQUENCE</scope>
    <source>
        <strain evidence="4">A484AB</strain>
    </source>
</reference>
<dbReference type="Pfam" id="PF00569">
    <property type="entry name" value="ZZ"/>
    <property type="match status" value="1"/>
</dbReference>
<dbReference type="EMBL" id="CACRXK020001909">
    <property type="protein sequence ID" value="CAB3991738.1"/>
    <property type="molecule type" value="Genomic_DNA"/>
</dbReference>
<keyword evidence="1" id="KW-0479">Metal-binding</keyword>
<keyword evidence="2" id="KW-0863">Zinc-finger</keyword>
<name>A0A6S7GIH8_PARCT</name>
<sequence>MRFPSSIDSTRYVRGKLATNDKPMTFNQPWTVEEQRKLERLLQVFPQEPVEAKRWSKIANALGNRTPKQVASRVQKYFIKLARSGLPIPGREPNLTRVLPKAMPRVRSTQQQAVNFRNSTFFPSYKPRVYMEDNDDVNSLASSDDLADISDDETIPKELRNTKEYWEILQLKRLKRKRAEQQHMLSKVEHVGYVCDLCGMSPIIGVRWHCVECPGDRSTDFCSDCVSIEKDNGVHRSSHKMEPIDWTESDFVDGDYVKLGETSKGYNYLDPNFLPAAT</sequence>
<gene>
    <name evidence="4" type="ORF">PACLA_8A026368</name>
</gene>
<dbReference type="PANTHER" id="PTHR22705:SF0">
    <property type="entry name" value="ZZ-TYPE ZINC FINGER-CONTAINING PROTEIN 3"/>
    <property type="match status" value="1"/>
</dbReference>